<evidence type="ECO:0000256" key="3">
    <source>
        <dbReference type="SAM" id="MobiDB-lite"/>
    </source>
</evidence>
<evidence type="ECO:0000259" key="4">
    <source>
        <dbReference type="Pfam" id="PF00588"/>
    </source>
</evidence>
<name>A0ABP0TI01_9BRYO</name>
<reference evidence="5" key="1">
    <citation type="submission" date="2024-02" db="EMBL/GenBank/DDBJ databases">
        <authorList>
            <consortium name="ELIXIR-Norway"/>
            <consortium name="Elixir Norway"/>
        </authorList>
    </citation>
    <scope>NUCLEOTIDE SEQUENCE</scope>
</reference>
<dbReference type="InterPro" id="IPR029064">
    <property type="entry name" value="Ribosomal_eL30-like_sf"/>
</dbReference>
<feature type="compositionally biased region" description="Basic and acidic residues" evidence="3">
    <location>
        <begin position="81"/>
        <end position="101"/>
    </location>
</feature>
<evidence type="ECO:0000313" key="6">
    <source>
        <dbReference type="Proteomes" id="UP001497512"/>
    </source>
</evidence>
<dbReference type="InterPro" id="IPR029028">
    <property type="entry name" value="Alpha/beta_knot_MTases"/>
</dbReference>
<dbReference type="SUPFAM" id="SSF75217">
    <property type="entry name" value="alpha/beta knot"/>
    <property type="match status" value="1"/>
</dbReference>
<dbReference type="Gene3D" id="3.30.1330.30">
    <property type="match status" value="1"/>
</dbReference>
<dbReference type="Pfam" id="PF00588">
    <property type="entry name" value="SpoU_methylase"/>
    <property type="match status" value="1"/>
</dbReference>
<dbReference type="PANTHER" id="PTHR43191">
    <property type="entry name" value="RRNA METHYLTRANSFERASE 3"/>
    <property type="match status" value="1"/>
</dbReference>
<keyword evidence="1" id="KW-0489">Methyltransferase</keyword>
<dbReference type="InterPro" id="IPR029026">
    <property type="entry name" value="tRNA_m1G_MTases_N"/>
</dbReference>
<proteinExistence type="predicted"/>
<organism evidence="5 6">
    <name type="scientific">Sphagnum troendelagicum</name>
    <dbReference type="NCBI Taxonomy" id="128251"/>
    <lineage>
        <taxon>Eukaryota</taxon>
        <taxon>Viridiplantae</taxon>
        <taxon>Streptophyta</taxon>
        <taxon>Embryophyta</taxon>
        <taxon>Bryophyta</taxon>
        <taxon>Sphagnophytina</taxon>
        <taxon>Sphagnopsida</taxon>
        <taxon>Sphagnales</taxon>
        <taxon>Sphagnaceae</taxon>
        <taxon>Sphagnum</taxon>
    </lineage>
</organism>
<dbReference type="InterPro" id="IPR001537">
    <property type="entry name" value="SpoU_MeTrfase"/>
</dbReference>
<sequence length="434" mass="46229">MELWYGKVLQFKPSLLHHVGDEFSTQFGRSRSGGERRAKLKSHNTIRKVLVASTEFRYSKSGGEGVKKFSGGGGGVGGRILGREASSKSSEQESRGHIQRMDRGVQLARHVEIISSGANAYVKHLVKLRQSASYRNACGSVVVVGSVPLREICEYALKKGGGGESLQFEVLLVLDGTPEPPDLAIWSDRIVRVSEAVMCKVAGVESSQGLGCVGVLPLPSSFCNLEAIQSASSGGFNWCPSPRRVLVLDGIQDPGNLGTLLRTAAAFSWDGVFLLPGCCDPFNEKAVRASRGACFRVSIATGHWDLLQQFVDAHQMKLYAAEPEHQVTFPATSNNAINSVNANSGAAMNPTEIEMTAVASGPNCLATAGAEDALCLVLGNEGQGLSDVAQRACNRVSIPMPGLFESLNVAVAGGILLYLLKHDMPSPSCWSKLL</sequence>
<evidence type="ECO:0000256" key="1">
    <source>
        <dbReference type="ARBA" id="ARBA00022603"/>
    </source>
</evidence>
<evidence type="ECO:0000313" key="5">
    <source>
        <dbReference type="EMBL" id="CAK9196505.1"/>
    </source>
</evidence>
<gene>
    <name evidence="5" type="ORF">CSSPTR1EN2_LOCUS3507</name>
</gene>
<dbReference type="Gene3D" id="3.40.1280.10">
    <property type="match status" value="1"/>
</dbReference>
<evidence type="ECO:0000256" key="2">
    <source>
        <dbReference type="ARBA" id="ARBA00022679"/>
    </source>
</evidence>
<dbReference type="EMBL" id="OZ019903">
    <property type="protein sequence ID" value="CAK9196505.1"/>
    <property type="molecule type" value="Genomic_DNA"/>
</dbReference>
<dbReference type="Proteomes" id="UP001497512">
    <property type="component" value="Chromosome 11"/>
</dbReference>
<protein>
    <recommendedName>
        <fullName evidence="4">tRNA/rRNA methyltransferase SpoU type domain-containing protein</fullName>
    </recommendedName>
</protein>
<feature type="domain" description="tRNA/rRNA methyltransferase SpoU type" evidence="4">
    <location>
        <begin position="245"/>
        <end position="418"/>
    </location>
</feature>
<accession>A0ABP0TI01</accession>
<dbReference type="CDD" id="cd18095">
    <property type="entry name" value="SpoU-like_rRNA-MTase"/>
    <property type="match status" value="1"/>
</dbReference>
<dbReference type="PANTHER" id="PTHR43191:SF2">
    <property type="entry name" value="RRNA METHYLTRANSFERASE 3, MITOCHONDRIAL"/>
    <property type="match status" value="1"/>
</dbReference>
<feature type="region of interest" description="Disordered" evidence="3">
    <location>
        <begin position="79"/>
        <end position="101"/>
    </location>
</feature>
<keyword evidence="2" id="KW-0808">Transferase</keyword>
<keyword evidence="6" id="KW-1185">Reference proteome</keyword>
<dbReference type="SUPFAM" id="SSF55315">
    <property type="entry name" value="L30e-like"/>
    <property type="match status" value="1"/>
</dbReference>
<dbReference type="InterPro" id="IPR051259">
    <property type="entry name" value="rRNA_Methyltransferase"/>
</dbReference>